<comment type="caution">
    <text evidence="1">The sequence shown here is derived from an EMBL/GenBank/DDBJ whole genome shotgun (WGS) entry which is preliminary data.</text>
</comment>
<sequence>MSTGLPELGFTYLAASKICFLAGHHFEEEFNAVPDANNIAWEVQDHDTATYFEQTIPIGHVKLYKILWKVSAYMVRRTGAIHLCLNGARLIRSHTALVQLSSPFLHLQKEGEGLHLEQLEVLCQLYFLSAEYVMGLKVKNKWFESLKLAFEAVGQGMGTLEKPVGAVAWADEEGEMDC</sequence>
<evidence type="ECO:0000313" key="1">
    <source>
        <dbReference type="EMBL" id="KAJ4375067.1"/>
    </source>
</evidence>
<evidence type="ECO:0000313" key="2">
    <source>
        <dbReference type="Proteomes" id="UP001140560"/>
    </source>
</evidence>
<dbReference type="EMBL" id="JAPEUY010000003">
    <property type="protein sequence ID" value="KAJ4375067.1"/>
    <property type="molecule type" value="Genomic_DNA"/>
</dbReference>
<dbReference type="AlphaFoldDB" id="A0A9W9CQI9"/>
<name>A0A9W9CQI9_9PLEO</name>
<dbReference type="Proteomes" id="UP001140560">
    <property type="component" value="Unassembled WGS sequence"/>
</dbReference>
<organism evidence="1 2">
    <name type="scientific">Neocucurbitaria cava</name>
    <dbReference type="NCBI Taxonomy" id="798079"/>
    <lineage>
        <taxon>Eukaryota</taxon>
        <taxon>Fungi</taxon>
        <taxon>Dikarya</taxon>
        <taxon>Ascomycota</taxon>
        <taxon>Pezizomycotina</taxon>
        <taxon>Dothideomycetes</taxon>
        <taxon>Pleosporomycetidae</taxon>
        <taxon>Pleosporales</taxon>
        <taxon>Pleosporineae</taxon>
        <taxon>Cucurbitariaceae</taxon>
        <taxon>Neocucurbitaria</taxon>
    </lineage>
</organism>
<reference evidence="1" key="1">
    <citation type="submission" date="2022-10" db="EMBL/GenBank/DDBJ databases">
        <title>Tapping the CABI collections for fungal endophytes: first genome assemblies for Collariella, Neodidymelliopsis, Ascochyta clinopodiicola, Didymella pomorum, Didymosphaeria variabile, Neocosmospora piperis and Neocucurbitaria cava.</title>
        <authorList>
            <person name="Hill R."/>
        </authorList>
    </citation>
    <scope>NUCLEOTIDE SEQUENCE</scope>
    <source>
        <strain evidence="1">IMI 356814</strain>
    </source>
</reference>
<protein>
    <submittedName>
        <fullName evidence="1">Uncharacterized protein</fullName>
    </submittedName>
</protein>
<proteinExistence type="predicted"/>
<accession>A0A9W9CQI9</accession>
<keyword evidence="2" id="KW-1185">Reference proteome</keyword>
<gene>
    <name evidence="1" type="ORF">N0V83_002147</name>
</gene>